<gene>
    <name evidence="2" type="ORF">PAECIP111802_00201</name>
</gene>
<dbReference type="RefSeq" id="WP_218096584.1">
    <property type="nucleotide sequence ID" value="NZ_CAJVCE010000001.1"/>
</dbReference>
<comment type="caution">
    <text evidence="2">The sequence shown here is derived from an EMBL/GenBank/DDBJ whole genome shotgun (WGS) entry which is preliminary data.</text>
</comment>
<dbReference type="Pfam" id="PF00881">
    <property type="entry name" value="Nitroreductase"/>
    <property type="match status" value="2"/>
</dbReference>
<feature type="domain" description="Nitroreductase" evidence="1">
    <location>
        <begin position="62"/>
        <end position="236"/>
    </location>
</feature>
<feature type="domain" description="Nitroreductase" evidence="1">
    <location>
        <begin position="407"/>
        <end position="514"/>
    </location>
</feature>
<name>A0ABM8VA75_9BACL</name>
<keyword evidence="3" id="KW-1185">Reference proteome</keyword>
<protein>
    <recommendedName>
        <fullName evidence="1">Nitroreductase domain-containing protein</fullName>
    </recommendedName>
</protein>
<dbReference type="PANTHER" id="PTHR43745:SF2">
    <property type="entry name" value="NITROREDUCTASE MJ1384-RELATED"/>
    <property type="match status" value="1"/>
</dbReference>
<sequence length="527" mass="59545">MTPEQFLRSLHADTYESKPPDWEIDWADAPLTYKLYRRLPVIPLCPEVPLTLRRDGPPPSGPDLETVGYMLWHAYGVARLSQYPLDRSANPSIGPLQMYRRFVPSGGGLYPNELYIYLKTTEAPNGVYHYDAAHHRLVLLREGVFDSFLSRALGNRCDISGCFGAVFVSVMFWKNFYKYHNFAYRLQGLDTGVLIGHLLESAKRFGFESGAYYQFLDRAVNHLLGVSDQEESVYAVIPLSTKPTAAWFRQATVGMEADSAIQLCRELPMVRHEHYVRSQNIKEYPMLIRMNEASMQDAAASFRQAGRATHADTGIQAAYMPFVKRLSCDLASYCRSRYSPESDFVLRRVSQQDLAALLQETTASFSSVYSDLNSPGEHPASRLSLYCSVYNVEGVPDGAYRYDGTAHMLRRVLPGDHRLRLQKGMSLDNVNLFQVPLCFHVAGDRNYNQPELGYRGYRIQQMEAGMLVQRLLFAASAVGMGGRPLLGYDPAVCDELYNLADQKKTTLIQIPIGHYRGRPRLEGSLHT</sequence>
<proteinExistence type="predicted"/>
<reference evidence="2 3" key="1">
    <citation type="submission" date="2021-06" db="EMBL/GenBank/DDBJ databases">
        <authorList>
            <person name="Criscuolo A."/>
        </authorList>
    </citation>
    <scope>NUCLEOTIDE SEQUENCE [LARGE SCALE GENOMIC DNA]</scope>
    <source>
        <strain evidence="3">CIP 111802</strain>
    </source>
</reference>
<dbReference type="InterPro" id="IPR052544">
    <property type="entry name" value="Bacteriocin_Proc_Enz"/>
</dbReference>
<dbReference type="CDD" id="cd02142">
    <property type="entry name" value="McbC_SagB-like_oxidoreductase"/>
    <property type="match status" value="1"/>
</dbReference>
<evidence type="ECO:0000313" key="3">
    <source>
        <dbReference type="Proteomes" id="UP000730618"/>
    </source>
</evidence>
<dbReference type="InterPro" id="IPR029479">
    <property type="entry name" value="Nitroreductase"/>
</dbReference>
<organism evidence="2 3">
    <name type="scientific">Paenibacillus allorhizosphaerae</name>
    <dbReference type="NCBI Taxonomy" id="2849866"/>
    <lineage>
        <taxon>Bacteria</taxon>
        <taxon>Bacillati</taxon>
        <taxon>Bacillota</taxon>
        <taxon>Bacilli</taxon>
        <taxon>Bacillales</taxon>
        <taxon>Paenibacillaceae</taxon>
        <taxon>Paenibacillus</taxon>
    </lineage>
</organism>
<dbReference type="NCBIfam" id="TIGR03605">
    <property type="entry name" value="antibiot_sagB"/>
    <property type="match status" value="1"/>
</dbReference>
<dbReference type="EMBL" id="CAJVCE010000001">
    <property type="protein sequence ID" value="CAG7615699.1"/>
    <property type="molecule type" value="Genomic_DNA"/>
</dbReference>
<evidence type="ECO:0000259" key="1">
    <source>
        <dbReference type="Pfam" id="PF00881"/>
    </source>
</evidence>
<dbReference type="InterPro" id="IPR020051">
    <property type="entry name" value="SagB-type_dehydrogenase"/>
</dbReference>
<accession>A0ABM8VA75</accession>
<evidence type="ECO:0000313" key="2">
    <source>
        <dbReference type="EMBL" id="CAG7615699.1"/>
    </source>
</evidence>
<dbReference type="PANTHER" id="PTHR43745">
    <property type="entry name" value="NITROREDUCTASE MJ1384-RELATED"/>
    <property type="match status" value="1"/>
</dbReference>
<dbReference type="Proteomes" id="UP000730618">
    <property type="component" value="Unassembled WGS sequence"/>
</dbReference>